<dbReference type="CDD" id="cd20736">
    <property type="entry name" value="PoNe_Nuclease"/>
    <property type="match status" value="1"/>
</dbReference>
<name>A0ABT8G9N8_9MICO</name>
<proteinExistence type="inferred from homology"/>
<dbReference type="NCBIfam" id="NF009154">
    <property type="entry name" value="PRK12497.3-3"/>
    <property type="match status" value="1"/>
</dbReference>
<comment type="similarity">
    <text evidence="1 2">Belongs to the UPF0102 family.</text>
</comment>
<gene>
    <name evidence="3" type="ORF">QQX09_07525</name>
</gene>
<dbReference type="Proteomes" id="UP001172728">
    <property type="component" value="Unassembled WGS sequence"/>
</dbReference>
<dbReference type="Pfam" id="PF02021">
    <property type="entry name" value="UPF0102"/>
    <property type="match status" value="1"/>
</dbReference>
<dbReference type="InterPro" id="IPR011335">
    <property type="entry name" value="Restrct_endonuc-II-like"/>
</dbReference>
<evidence type="ECO:0000256" key="2">
    <source>
        <dbReference type="HAMAP-Rule" id="MF_00048"/>
    </source>
</evidence>
<dbReference type="PANTHER" id="PTHR34039">
    <property type="entry name" value="UPF0102 PROTEIN YRAN"/>
    <property type="match status" value="1"/>
</dbReference>
<evidence type="ECO:0000313" key="3">
    <source>
        <dbReference type="EMBL" id="MDN4475702.1"/>
    </source>
</evidence>
<sequence>MAVKDEVGRYGEELAARRLVEDGWELLARNWRCGLGEVDIVARDGAEVVFVEVKTRRSDAFGGALAAVTAAKVRRLRRLAGEWLAAQPVVWAGARIDVVAVTLPRSGPAVLEHLRGIG</sequence>
<keyword evidence="4" id="KW-1185">Reference proteome</keyword>
<dbReference type="PANTHER" id="PTHR34039:SF1">
    <property type="entry name" value="UPF0102 PROTEIN YRAN"/>
    <property type="match status" value="1"/>
</dbReference>
<dbReference type="InterPro" id="IPR011856">
    <property type="entry name" value="tRNA_endonuc-like_dom_sf"/>
</dbReference>
<dbReference type="HAMAP" id="MF_00048">
    <property type="entry name" value="UPF0102"/>
    <property type="match status" value="1"/>
</dbReference>
<organism evidence="3 4">
    <name type="scientific">Demequina litoralis</name>
    <dbReference type="NCBI Taxonomy" id="3051660"/>
    <lineage>
        <taxon>Bacteria</taxon>
        <taxon>Bacillati</taxon>
        <taxon>Actinomycetota</taxon>
        <taxon>Actinomycetes</taxon>
        <taxon>Micrococcales</taxon>
        <taxon>Demequinaceae</taxon>
        <taxon>Demequina</taxon>
    </lineage>
</organism>
<evidence type="ECO:0000256" key="1">
    <source>
        <dbReference type="ARBA" id="ARBA00006738"/>
    </source>
</evidence>
<reference evidence="3" key="1">
    <citation type="submission" date="2023-06" db="EMBL/GenBank/DDBJ databases">
        <title>Sysu t00192.</title>
        <authorList>
            <person name="Gao L."/>
            <person name="Fang B.-Z."/>
            <person name="Li W.-J."/>
        </authorList>
    </citation>
    <scope>NUCLEOTIDE SEQUENCE</scope>
    <source>
        <strain evidence="3">SYSU T00192</strain>
    </source>
</reference>
<dbReference type="NCBIfam" id="NF009150">
    <property type="entry name" value="PRK12497.1-3"/>
    <property type="match status" value="1"/>
</dbReference>
<comment type="caution">
    <text evidence="3">The sequence shown here is derived from an EMBL/GenBank/DDBJ whole genome shotgun (WGS) entry which is preliminary data.</text>
</comment>
<protein>
    <recommendedName>
        <fullName evidence="2">UPF0102 protein QQX09_07525</fullName>
    </recommendedName>
</protein>
<dbReference type="SUPFAM" id="SSF52980">
    <property type="entry name" value="Restriction endonuclease-like"/>
    <property type="match status" value="1"/>
</dbReference>
<dbReference type="EMBL" id="JAUHPW010000005">
    <property type="protein sequence ID" value="MDN4475702.1"/>
    <property type="molecule type" value="Genomic_DNA"/>
</dbReference>
<dbReference type="RefSeq" id="WP_301133022.1">
    <property type="nucleotide sequence ID" value="NZ_JAUHPW010000005.1"/>
</dbReference>
<evidence type="ECO:0000313" key="4">
    <source>
        <dbReference type="Proteomes" id="UP001172728"/>
    </source>
</evidence>
<accession>A0ABT8G9N8</accession>
<dbReference type="InterPro" id="IPR003509">
    <property type="entry name" value="UPF0102_YraN-like"/>
</dbReference>
<dbReference type="Gene3D" id="3.40.1350.10">
    <property type="match status" value="1"/>
</dbReference>
<dbReference type="NCBIfam" id="TIGR00252">
    <property type="entry name" value="YraN family protein"/>
    <property type="match status" value="1"/>
</dbReference>